<feature type="transmembrane region" description="Helical" evidence="1">
    <location>
        <begin position="76"/>
        <end position="97"/>
    </location>
</feature>
<keyword evidence="1" id="KW-1133">Transmembrane helix</keyword>
<dbReference type="EMBL" id="FOVK01000002">
    <property type="protein sequence ID" value="SFN55744.1"/>
    <property type="molecule type" value="Genomic_DNA"/>
</dbReference>
<keyword evidence="1" id="KW-0812">Transmembrane</keyword>
<name>A0A1I4ZZT3_9CLOT</name>
<dbReference type="Proteomes" id="UP000181899">
    <property type="component" value="Unassembled WGS sequence"/>
</dbReference>
<reference evidence="2 3" key="1">
    <citation type="submission" date="2016-10" db="EMBL/GenBank/DDBJ databases">
        <authorList>
            <person name="de Groot N.N."/>
        </authorList>
    </citation>
    <scope>NUCLEOTIDE SEQUENCE [LARGE SCALE GENOMIC DNA]</scope>
    <source>
        <strain evidence="2 3">ML2</strain>
    </source>
</reference>
<organism evidence="2 3">
    <name type="scientific">Proteiniclasticum ruminis</name>
    <dbReference type="NCBI Taxonomy" id="398199"/>
    <lineage>
        <taxon>Bacteria</taxon>
        <taxon>Bacillati</taxon>
        <taxon>Bacillota</taxon>
        <taxon>Clostridia</taxon>
        <taxon>Eubacteriales</taxon>
        <taxon>Clostridiaceae</taxon>
        <taxon>Proteiniclasticum</taxon>
    </lineage>
</organism>
<keyword evidence="3" id="KW-1185">Reference proteome</keyword>
<protein>
    <submittedName>
        <fullName evidence="2">Uncharacterized protein</fullName>
    </submittedName>
</protein>
<keyword evidence="1" id="KW-0472">Membrane</keyword>
<evidence type="ECO:0000313" key="2">
    <source>
        <dbReference type="EMBL" id="SFN55744.1"/>
    </source>
</evidence>
<accession>A0A1I4ZZT3</accession>
<gene>
    <name evidence="2" type="ORF">SAMN04488695_102252</name>
</gene>
<evidence type="ECO:0000313" key="3">
    <source>
        <dbReference type="Proteomes" id="UP000181899"/>
    </source>
</evidence>
<dbReference type="AlphaFoldDB" id="A0A1I4ZZT3"/>
<evidence type="ECO:0000256" key="1">
    <source>
        <dbReference type="SAM" id="Phobius"/>
    </source>
</evidence>
<proteinExistence type="predicted"/>
<sequence length="99" mass="11007">MSRQTIKRAFLSASLGAVFCLILLLSGLFKEPVFSWSFPSESEVSESQRKEAEMAPTKIPVEHASSFEDATIAHSILLWTTGNSGVKSWVLLVFLFLRT</sequence>